<protein>
    <submittedName>
        <fullName evidence="1">Uncharacterized protein</fullName>
    </submittedName>
</protein>
<dbReference type="EMBL" id="JAAGWZ010000001">
    <property type="protein sequence ID" value="NEM89739.1"/>
    <property type="molecule type" value="Genomic_DNA"/>
</dbReference>
<gene>
    <name evidence="1" type="ORF">G3T37_00030</name>
</gene>
<accession>A0A7C9TND6</accession>
<proteinExistence type="predicted"/>
<name>A0A7C9TND6_9MICO</name>
<evidence type="ECO:0000313" key="1">
    <source>
        <dbReference type="EMBL" id="NEM89739.1"/>
    </source>
</evidence>
<dbReference type="RefSeq" id="WP_163471280.1">
    <property type="nucleotide sequence ID" value="NZ_JAAGWZ010000001.1"/>
</dbReference>
<keyword evidence="2" id="KW-1185">Reference proteome</keyword>
<sequence length="80" mass="8486">MQKLVYELVRERAAAMFGPGSSFAVTLRRSDENETMFTETVVETLAWDVSLGLEGAMTASAATAAATSTGSIKLPTRLTA</sequence>
<evidence type="ECO:0000313" key="2">
    <source>
        <dbReference type="Proteomes" id="UP000479756"/>
    </source>
</evidence>
<dbReference type="AlphaFoldDB" id="A0A7C9TND6"/>
<organism evidence="1 2">
    <name type="scientific">Galbitalea soli</name>
    <dbReference type="NCBI Taxonomy" id="1268042"/>
    <lineage>
        <taxon>Bacteria</taxon>
        <taxon>Bacillati</taxon>
        <taxon>Actinomycetota</taxon>
        <taxon>Actinomycetes</taxon>
        <taxon>Micrococcales</taxon>
        <taxon>Microbacteriaceae</taxon>
        <taxon>Galbitalea</taxon>
    </lineage>
</organism>
<dbReference type="Proteomes" id="UP000479756">
    <property type="component" value="Unassembled WGS sequence"/>
</dbReference>
<comment type="caution">
    <text evidence="1">The sequence shown here is derived from an EMBL/GenBank/DDBJ whole genome shotgun (WGS) entry which is preliminary data.</text>
</comment>
<reference evidence="1 2" key="1">
    <citation type="journal article" date="2014" name="Int. J. Syst. Evol. Microbiol.">
        <title>Description of Galbitalea soli gen. nov., sp. nov., and Frondihabitans sucicola sp. nov.</title>
        <authorList>
            <person name="Kim S.J."/>
            <person name="Lim J.M."/>
            <person name="Ahn J.H."/>
            <person name="Weon H.Y."/>
            <person name="Hamada M."/>
            <person name="Suzuki K."/>
            <person name="Ahn T.Y."/>
            <person name="Kwon S.W."/>
        </authorList>
    </citation>
    <scope>NUCLEOTIDE SEQUENCE [LARGE SCALE GENOMIC DNA]</scope>
    <source>
        <strain evidence="1 2">NBRC 108727</strain>
    </source>
</reference>